<gene>
    <name evidence="2" type="primary">Mo03954</name>
    <name evidence="2" type="ORF">E5Q_03954</name>
</gene>
<evidence type="ECO:0000256" key="1">
    <source>
        <dbReference type="SAM" id="MobiDB-lite"/>
    </source>
</evidence>
<dbReference type="EMBL" id="BABT02000117">
    <property type="protein sequence ID" value="GAA97277.1"/>
    <property type="molecule type" value="Genomic_DNA"/>
</dbReference>
<keyword evidence="3" id="KW-1185">Reference proteome</keyword>
<protein>
    <submittedName>
        <fullName evidence="2">Uncharacterized protein</fullName>
    </submittedName>
</protein>
<dbReference type="InParanoid" id="G7E396"/>
<name>G7E396_MIXOS</name>
<sequence>MSDATEREEEGLPARKGKAALKPISAYQPQEPFIAFPRKVSAPKRVSKHAITPIKTSARRRDAPDPSDFATPKRSSPTRQRTAQVRRLRAATPTSVSPFRPVPSTSALEPTLASEPRKQQRPLTSLTEYNVSPRAQAADTSSNSGLKRSISATAALVSVGKDVKEEDKPSKRMRSLLATDPFDSSNIAAPAPAQAPLTPSTFKVARPIVDMAASLTPSSVDDLTRSDATPLEIALEIWSPRKKRKRTQLSGGLGNFAAQAIGRMKSEQTLWQHELTRQRKTSTKATSNQYRYTIVAMLSHLSAPTQPQASIFHQGYGLGARVSVARCRPADAADFVTVIFSLSAYASASSQQEAVEIMQGDEQYTLITSTRQMRDRLKLDAQVIVWDPVHRFLEAAEPTLLCSRFATLHTGE</sequence>
<dbReference type="HOGENOM" id="CLU_667455_0_0_1"/>
<reference evidence="2 3" key="1">
    <citation type="journal article" date="2011" name="J. Gen. Appl. Microbiol.">
        <title>Draft genome sequencing of the enigmatic basidiomycete Mixia osmundae.</title>
        <authorList>
            <person name="Nishida H."/>
            <person name="Nagatsuka Y."/>
            <person name="Sugiyama J."/>
        </authorList>
    </citation>
    <scope>NUCLEOTIDE SEQUENCE [LARGE SCALE GENOMIC DNA]</scope>
    <source>
        <strain evidence="3">CBS 9802 / IAM 14324 / JCM 22182 / KY 12970</strain>
    </source>
</reference>
<dbReference type="AlphaFoldDB" id="G7E396"/>
<comment type="caution">
    <text evidence="2">The sequence shown here is derived from an EMBL/GenBank/DDBJ whole genome shotgun (WGS) entry which is preliminary data.</text>
</comment>
<feature type="compositionally biased region" description="Acidic residues" evidence="1">
    <location>
        <begin position="1"/>
        <end position="11"/>
    </location>
</feature>
<evidence type="ECO:0000313" key="3">
    <source>
        <dbReference type="Proteomes" id="UP000009131"/>
    </source>
</evidence>
<dbReference type="RefSeq" id="XP_014571047.1">
    <property type="nucleotide sequence ID" value="XM_014715561.1"/>
</dbReference>
<feature type="region of interest" description="Disordered" evidence="1">
    <location>
        <begin position="1"/>
        <end position="146"/>
    </location>
</feature>
<accession>G7E396</accession>
<dbReference type="Proteomes" id="UP000009131">
    <property type="component" value="Unassembled WGS sequence"/>
</dbReference>
<reference evidence="2 3" key="2">
    <citation type="journal article" date="2012" name="Open Biol.">
        <title>Characteristics of nucleosomes and linker DNA regions on the genome of the basidiomycete Mixia osmundae revealed by mono- and dinucleosome mapping.</title>
        <authorList>
            <person name="Nishida H."/>
            <person name="Kondo S."/>
            <person name="Matsumoto T."/>
            <person name="Suzuki Y."/>
            <person name="Yoshikawa H."/>
            <person name="Taylor T.D."/>
            <person name="Sugiyama J."/>
        </authorList>
    </citation>
    <scope>NUCLEOTIDE SEQUENCE [LARGE SCALE GENOMIC DNA]</scope>
    <source>
        <strain evidence="3">CBS 9802 / IAM 14324 / JCM 22182 / KY 12970</strain>
    </source>
</reference>
<feature type="compositionally biased region" description="Polar residues" evidence="1">
    <location>
        <begin position="121"/>
        <end position="130"/>
    </location>
</feature>
<organism evidence="2 3">
    <name type="scientific">Mixia osmundae (strain CBS 9802 / IAM 14324 / JCM 22182 / KY 12970)</name>
    <dbReference type="NCBI Taxonomy" id="764103"/>
    <lineage>
        <taxon>Eukaryota</taxon>
        <taxon>Fungi</taxon>
        <taxon>Dikarya</taxon>
        <taxon>Basidiomycota</taxon>
        <taxon>Pucciniomycotina</taxon>
        <taxon>Mixiomycetes</taxon>
        <taxon>Mixiales</taxon>
        <taxon>Mixiaceae</taxon>
        <taxon>Mixia</taxon>
    </lineage>
</organism>
<feature type="compositionally biased region" description="Polar residues" evidence="1">
    <location>
        <begin position="73"/>
        <end position="83"/>
    </location>
</feature>
<evidence type="ECO:0000313" key="2">
    <source>
        <dbReference type="EMBL" id="GAA97277.1"/>
    </source>
</evidence>
<proteinExistence type="predicted"/>
<feature type="compositionally biased region" description="Polar residues" evidence="1">
    <location>
        <begin position="92"/>
        <end position="108"/>
    </location>
</feature>